<keyword evidence="3" id="KW-1185">Reference proteome</keyword>
<evidence type="ECO:0000256" key="1">
    <source>
        <dbReference type="SAM" id="MobiDB-lite"/>
    </source>
</evidence>
<dbReference type="EMBL" id="CZCU02000149">
    <property type="protein sequence ID" value="VXD21583.1"/>
    <property type="molecule type" value="Genomic_DNA"/>
</dbReference>
<sequence length="46" mass="5119">MANRQQPVETLHATSLQSQQSTANYEITDDWMAGMGGVTEFGDWTN</sequence>
<accession>A0A7Z9BYA7</accession>
<organism evidence="2 3">
    <name type="scientific">Planktothrix serta PCC 8927</name>
    <dbReference type="NCBI Taxonomy" id="671068"/>
    <lineage>
        <taxon>Bacteria</taxon>
        <taxon>Bacillati</taxon>
        <taxon>Cyanobacteriota</taxon>
        <taxon>Cyanophyceae</taxon>
        <taxon>Oscillatoriophycideae</taxon>
        <taxon>Oscillatoriales</taxon>
        <taxon>Microcoleaceae</taxon>
        <taxon>Planktothrix</taxon>
    </lineage>
</organism>
<proteinExistence type="predicted"/>
<evidence type="ECO:0000313" key="3">
    <source>
        <dbReference type="Proteomes" id="UP000184550"/>
    </source>
</evidence>
<protein>
    <submittedName>
        <fullName evidence="2">Uncharacterized protein</fullName>
    </submittedName>
</protein>
<dbReference type="AlphaFoldDB" id="A0A7Z9BYA7"/>
<dbReference type="Proteomes" id="UP000184550">
    <property type="component" value="Unassembled WGS sequence"/>
</dbReference>
<feature type="region of interest" description="Disordered" evidence="1">
    <location>
        <begin position="1"/>
        <end position="20"/>
    </location>
</feature>
<comment type="caution">
    <text evidence="2">The sequence shown here is derived from an EMBL/GenBank/DDBJ whole genome shotgun (WGS) entry which is preliminary data.</text>
</comment>
<name>A0A7Z9BYA7_9CYAN</name>
<reference evidence="2" key="1">
    <citation type="submission" date="2019-10" db="EMBL/GenBank/DDBJ databases">
        <authorList>
            <consortium name="Genoscope - CEA"/>
            <person name="William W."/>
        </authorList>
    </citation>
    <scope>NUCLEOTIDE SEQUENCE [LARGE SCALE GENOMIC DNA]</scope>
    <source>
        <strain evidence="2">BBR_PRJEB10992</strain>
    </source>
</reference>
<gene>
    <name evidence="2" type="ORF">PL8927_720087</name>
</gene>
<evidence type="ECO:0000313" key="2">
    <source>
        <dbReference type="EMBL" id="VXD21583.1"/>
    </source>
</evidence>